<gene>
    <name evidence="1" type="ORF">GWR21_07305</name>
</gene>
<proteinExistence type="predicted"/>
<evidence type="ECO:0008006" key="3">
    <source>
        <dbReference type="Google" id="ProtNLM"/>
    </source>
</evidence>
<dbReference type="Proteomes" id="UP000476411">
    <property type="component" value="Chromosome"/>
</dbReference>
<protein>
    <recommendedName>
        <fullName evidence="3">IrrE N-terminal-like domain-containing protein</fullName>
    </recommendedName>
</protein>
<organism evidence="1 2">
    <name type="scientific">Chitinophaga agri</name>
    <dbReference type="NCBI Taxonomy" id="2703787"/>
    <lineage>
        <taxon>Bacteria</taxon>
        <taxon>Pseudomonadati</taxon>
        <taxon>Bacteroidota</taxon>
        <taxon>Chitinophagia</taxon>
        <taxon>Chitinophagales</taxon>
        <taxon>Chitinophagaceae</taxon>
        <taxon>Chitinophaga</taxon>
    </lineage>
</organism>
<dbReference type="AlphaFoldDB" id="A0A6B9ZAT7"/>
<accession>A0A6B9ZAT7</accession>
<evidence type="ECO:0000313" key="1">
    <source>
        <dbReference type="EMBL" id="QHS59398.1"/>
    </source>
</evidence>
<dbReference type="KEGG" id="chih:GWR21_07305"/>
<sequence>MEYNEQDQIATFDKCVAFLNEVGIQTSFRSIGEESFLPGLLIENGNIVIDKDSLQHPGDILHEAGHIAVVPSVDRPRLTAETIIKRKDREAEEVMAIAWSYAACMHLGIDPAYVFHIDGYRGGSHDIMESCGKNEYIGMFMLQSVGMAKAGKKGRGGISNPHITNWLRR</sequence>
<dbReference type="EMBL" id="CP048113">
    <property type="protein sequence ID" value="QHS59398.1"/>
    <property type="molecule type" value="Genomic_DNA"/>
</dbReference>
<dbReference type="RefSeq" id="WP_162331095.1">
    <property type="nucleotide sequence ID" value="NZ_CP048113.1"/>
</dbReference>
<reference evidence="1 2" key="1">
    <citation type="submission" date="2020-01" db="EMBL/GenBank/DDBJ databases">
        <title>Complete genome sequence of Chitinophaga sp. H33E-04 isolated from quinoa roots.</title>
        <authorList>
            <person name="Weon H.-Y."/>
            <person name="Lee S.A."/>
        </authorList>
    </citation>
    <scope>NUCLEOTIDE SEQUENCE [LARGE SCALE GENOMIC DNA]</scope>
    <source>
        <strain evidence="1 2">H33E-04</strain>
    </source>
</reference>
<keyword evidence="2" id="KW-1185">Reference proteome</keyword>
<name>A0A6B9ZAT7_9BACT</name>
<evidence type="ECO:0000313" key="2">
    <source>
        <dbReference type="Proteomes" id="UP000476411"/>
    </source>
</evidence>